<evidence type="ECO:0000256" key="3">
    <source>
        <dbReference type="ARBA" id="ARBA00011489"/>
    </source>
</evidence>
<reference evidence="11" key="3">
    <citation type="submission" date="2020-12" db="UniProtKB">
        <authorList>
            <consortium name="EnsemblPlants"/>
        </authorList>
    </citation>
    <scope>IDENTIFICATION</scope>
</reference>
<name>A0A2K1IYJ1_PHYPA</name>
<reference evidence="10 12" key="1">
    <citation type="journal article" date="2008" name="Science">
        <title>The Physcomitrella genome reveals evolutionary insights into the conquest of land by plants.</title>
        <authorList>
            <person name="Rensing S."/>
            <person name="Lang D."/>
            <person name="Zimmer A."/>
            <person name="Terry A."/>
            <person name="Salamov A."/>
            <person name="Shapiro H."/>
            <person name="Nishiyama T."/>
            <person name="Perroud P.-F."/>
            <person name="Lindquist E."/>
            <person name="Kamisugi Y."/>
            <person name="Tanahashi T."/>
            <person name="Sakakibara K."/>
            <person name="Fujita T."/>
            <person name="Oishi K."/>
            <person name="Shin-I T."/>
            <person name="Kuroki Y."/>
            <person name="Toyoda A."/>
            <person name="Suzuki Y."/>
            <person name="Hashimoto A."/>
            <person name="Yamaguchi K."/>
            <person name="Sugano A."/>
            <person name="Kohara Y."/>
            <person name="Fujiyama A."/>
            <person name="Anterola A."/>
            <person name="Aoki S."/>
            <person name="Ashton N."/>
            <person name="Barbazuk W.B."/>
            <person name="Barker E."/>
            <person name="Bennetzen J."/>
            <person name="Bezanilla M."/>
            <person name="Blankenship R."/>
            <person name="Cho S.H."/>
            <person name="Dutcher S."/>
            <person name="Estelle M."/>
            <person name="Fawcett J.A."/>
            <person name="Gundlach H."/>
            <person name="Hanada K."/>
            <person name="Heyl A."/>
            <person name="Hicks K.A."/>
            <person name="Hugh J."/>
            <person name="Lohr M."/>
            <person name="Mayer K."/>
            <person name="Melkozernov A."/>
            <person name="Murata T."/>
            <person name="Nelson D."/>
            <person name="Pils B."/>
            <person name="Prigge M."/>
            <person name="Reiss B."/>
            <person name="Renner T."/>
            <person name="Rombauts S."/>
            <person name="Rushton P."/>
            <person name="Sanderfoot A."/>
            <person name="Schween G."/>
            <person name="Shiu S.-H."/>
            <person name="Stueber K."/>
            <person name="Theodoulou F.L."/>
            <person name="Tu H."/>
            <person name="Van de Peer Y."/>
            <person name="Verrier P.J."/>
            <person name="Waters E."/>
            <person name="Wood A."/>
            <person name="Yang L."/>
            <person name="Cove D."/>
            <person name="Cuming A."/>
            <person name="Hasebe M."/>
            <person name="Lucas S."/>
            <person name="Mishler D.B."/>
            <person name="Reski R."/>
            <person name="Grigoriev I."/>
            <person name="Quatrano R.S."/>
            <person name="Boore J.L."/>
        </authorList>
    </citation>
    <scope>NUCLEOTIDE SEQUENCE [LARGE SCALE GENOMIC DNA]</scope>
    <source>
        <strain evidence="11 12">cv. Gransden 2004</strain>
    </source>
</reference>
<evidence type="ECO:0000313" key="12">
    <source>
        <dbReference type="Proteomes" id="UP000006727"/>
    </source>
</evidence>
<feature type="transmembrane region" description="Helical" evidence="8">
    <location>
        <begin position="104"/>
        <end position="131"/>
    </location>
</feature>
<dbReference type="RefSeq" id="XP_024356512.1">
    <property type="nucleotide sequence ID" value="XM_024500744.2"/>
</dbReference>
<dbReference type="Proteomes" id="UP000006727">
    <property type="component" value="Chromosome 19"/>
</dbReference>
<dbReference type="EMBL" id="ABEU02000019">
    <property type="protein sequence ID" value="PNR34350.1"/>
    <property type="molecule type" value="Genomic_DNA"/>
</dbReference>
<dbReference type="InterPro" id="IPR006702">
    <property type="entry name" value="CASP_dom"/>
</dbReference>
<dbReference type="OMA" id="WGEICNI"/>
<reference evidence="10 12" key="2">
    <citation type="journal article" date="2018" name="Plant J.">
        <title>The Physcomitrella patens chromosome-scale assembly reveals moss genome structure and evolution.</title>
        <authorList>
            <person name="Lang D."/>
            <person name="Ullrich K.K."/>
            <person name="Murat F."/>
            <person name="Fuchs J."/>
            <person name="Jenkins J."/>
            <person name="Haas F.B."/>
            <person name="Piednoel M."/>
            <person name="Gundlach H."/>
            <person name="Van Bel M."/>
            <person name="Meyberg R."/>
            <person name="Vives C."/>
            <person name="Morata J."/>
            <person name="Symeonidi A."/>
            <person name="Hiss M."/>
            <person name="Muchero W."/>
            <person name="Kamisugi Y."/>
            <person name="Saleh O."/>
            <person name="Blanc G."/>
            <person name="Decker E.L."/>
            <person name="van Gessel N."/>
            <person name="Grimwood J."/>
            <person name="Hayes R.D."/>
            <person name="Graham S.W."/>
            <person name="Gunter L.E."/>
            <person name="McDaniel S.F."/>
            <person name="Hoernstein S.N.W."/>
            <person name="Larsson A."/>
            <person name="Li F.W."/>
            <person name="Perroud P.F."/>
            <person name="Phillips J."/>
            <person name="Ranjan P."/>
            <person name="Rokshar D.S."/>
            <person name="Rothfels C.J."/>
            <person name="Schneider L."/>
            <person name="Shu S."/>
            <person name="Stevenson D.W."/>
            <person name="Thummler F."/>
            <person name="Tillich M."/>
            <person name="Villarreal Aguilar J.C."/>
            <person name="Widiez T."/>
            <person name="Wong G.K."/>
            <person name="Wymore A."/>
            <person name="Zhang Y."/>
            <person name="Zimmer A.D."/>
            <person name="Quatrano R.S."/>
            <person name="Mayer K.F.X."/>
            <person name="Goodstein D."/>
            <person name="Casacuberta J.M."/>
            <person name="Vandepoele K."/>
            <person name="Reski R."/>
            <person name="Cuming A.C."/>
            <person name="Tuskan G.A."/>
            <person name="Maumus F."/>
            <person name="Salse J."/>
            <person name="Schmutz J."/>
            <person name="Rensing S.A."/>
        </authorList>
    </citation>
    <scope>NUCLEOTIDE SEQUENCE [LARGE SCALE GENOMIC DNA]</scope>
    <source>
        <strain evidence="11 12">cv. Gransden 2004</strain>
    </source>
</reference>
<dbReference type="Gramene" id="Pp3c19_15600V3.2">
    <property type="protein sequence ID" value="Pp3c19_15600V3.2"/>
    <property type="gene ID" value="Pp3c19_15600"/>
</dbReference>
<dbReference type="AlphaFoldDB" id="A0A2K1IYJ1"/>
<evidence type="ECO:0000256" key="5">
    <source>
        <dbReference type="ARBA" id="ARBA00022692"/>
    </source>
</evidence>
<evidence type="ECO:0000313" key="10">
    <source>
        <dbReference type="EMBL" id="PNR34350.1"/>
    </source>
</evidence>
<proteinExistence type="inferred from homology"/>
<keyword evidence="12" id="KW-1185">Reference proteome</keyword>
<accession>A0A2K1IYJ1</accession>
<dbReference type="InterPro" id="IPR006459">
    <property type="entry name" value="CASP/CASPL"/>
</dbReference>
<feature type="transmembrane region" description="Helical" evidence="8">
    <location>
        <begin position="157"/>
        <end position="180"/>
    </location>
</feature>
<keyword evidence="4 8" id="KW-1003">Cell membrane</keyword>
<dbReference type="GeneID" id="112272709"/>
<feature type="domain" description="Casparian strip membrane protein" evidence="9">
    <location>
        <begin position="23"/>
        <end position="168"/>
    </location>
</feature>
<dbReference type="InterPro" id="IPR044173">
    <property type="entry name" value="CASPL"/>
</dbReference>
<evidence type="ECO:0000256" key="8">
    <source>
        <dbReference type="RuleBase" id="RU361233"/>
    </source>
</evidence>
<feature type="transmembrane region" description="Helical" evidence="8">
    <location>
        <begin position="65"/>
        <end position="92"/>
    </location>
</feature>
<protein>
    <recommendedName>
        <fullName evidence="8">CASP-like protein</fullName>
    </recommendedName>
</protein>
<sequence length="188" mass="20538">MESTPQSYKEPGSVRHHPMRNCLHLILRVFTAGATAAAVAVILRSTQTVPTPLGPHTARWRDFPAFQWFVFANAIVFIYAVLGTIVACVTQWTRRGPLSYTKSAWLTFFSDFLLSCALMSACSTALGVAWIGKHGQETAYWNAVCPMVGRFCDQVQGALIACVCAFVCLSLCTVMSASALHQLAPHKP</sequence>
<keyword evidence="7 8" id="KW-0472">Membrane</keyword>
<dbReference type="PANTHER" id="PTHR36488">
    <property type="entry name" value="CASP-LIKE PROTEIN 1U1"/>
    <property type="match status" value="1"/>
</dbReference>
<evidence type="ECO:0000256" key="1">
    <source>
        <dbReference type="ARBA" id="ARBA00004651"/>
    </source>
</evidence>
<dbReference type="NCBIfam" id="TIGR01569">
    <property type="entry name" value="A_tha_TIGR01569"/>
    <property type="match status" value="1"/>
</dbReference>
<keyword evidence="5 8" id="KW-0812">Transmembrane</keyword>
<evidence type="ECO:0000256" key="7">
    <source>
        <dbReference type="ARBA" id="ARBA00023136"/>
    </source>
</evidence>
<evidence type="ECO:0000256" key="2">
    <source>
        <dbReference type="ARBA" id="ARBA00007651"/>
    </source>
</evidence>
<dbReference type="OrthoDB" id="1906221at2759"/>
<dbReference type="FunCoup" id="A0A2K1IYJ1">
    <property type="interactions" value="255"/>
</dbReference>
<gene>
    <name evidence="11" type="primary">LOC112272709</name>
    <name evidence="10" type="ORF">PHYPA_024167</name>
</gene>
<dbReference type="Pfam" id="PF04535">
    <property type="entry name" value="CASP_dom"/>
    <property type="match status" value="1"/>
</dbReference>
<evidence type="ECO:0000256" key="6">
    <source>
        <dbReference type="ARBA" id="ARBA00022989"/>
    </source>
</evidence>
<dbReference type="EnsemblPlants" id="Pp3c19_15600V3.2">
    <property type="protein sequence ID" value="Pp3c19_15600V3.2"/>
    <property type="gene ID" value="Pp3c19_15600"/>
</dbReference>
<comment type="subunit">
    <text evidence="3 8">Homodimer and heterodimers.</text>
</comment>
<dbReference type="GO" id="GO:0005886">
    <property type="term" value="C:plasma membrane"/>
    <property type="evidence" value="ECO:0007669"/>
    <property type="project" value="UniProtKB-SubCell"/>
</dbReference>
<evidence type="ECO:0000313" key="11">
    <source>
        <dbReference type="EnsemblPlants" id="Pp3c19_15600V3.1"/>
    </source>
</evidence>
<dbReference type="PANTHER" id="PTHR36488:SF8">
    <property type="entry name" value="CASP-LIKE PROTEIN 1U1"/>
    <property type="match status" value="1"/>
</dbReference>
<comment type="similarity">
    <text evidence="2 8">Belongs to the Casparian strip membrane proteins (CASP) family.</text>
</comment>
<feature type="transmembrane region" description="Helical" evidence="8">
    <location>
        <begin position="25"/>
        <end position="45"/>
    </location>
</feature>
<comment type="subcellular location">
    <subcellularLocation>
        <location evidence="1 8">Cell membrane</location>
        <topology evidence="1 8">Multi-pass membrane protein</topology>
    </subcellularLocation>
</comment>
<dbReference type="EnsemblPlants" id="Pp3c19_15600V3.1">
    <property type="protein sequence ID" value="Pp3c19_15600V3.1"/>
    <property type="gene ID" value="Pp3c19_15600"/>
</dbReference>
<organism evidence="10">
    <name type="scientific">Physcomitrium patens</name>
    <name type="common">Spreading-leaved earth moss</name>
    <name type="synonym">Physcomitrella patens</name>
    <dbReference type="NCBI Taxonomy" id="3218"/>
    <lineage>
        <taxon>Eukaryota</taxon>
        <taxon>Viridiplantae</taxon>
        <taxon>Streptophyta</taxon>
        <taxon>Embryophyta</taxon>
        <taxon>Bryophyta</taxon>
        <taxon>Bryophytina</taxon>
        <taxon>Bryopsida</taxon>
        <taxon>Funariidae</taxon>
        <taxon>Funariales</taxon>
        <taxon>Funariaceae</taxon>
        <taxon>Physcomitrium</taxon>
    </lineage>
</organism>
<evidence type="ECO:0000259" key="9">
    <source>
        <dbReference type="Pfam" id="PF04535"/>
    </source>
</evidence>
<dbReference type="KEGG" id="ppp:112272709"/>
<dbReference type="PaxDb" id="3218-PP1S20_129V6.1"/>
<dbReference type="Gramene" id="Pp3c19_15600V3.1">
    <property type="protein sequence ID" value="Pp3c19_15600V3.1"/>
    <property type="gene ID" value="Pp3c19_15600"/>
</dbReference>
<keyword evidence="6 8" id="KW-1133">Transmembrane helix</keyword>
<evidence type="ECO:0000256" key="4">
    <source>
        <dbReference type="ARBA" id="ARBA00022475"/>
    </source>
</evidence>